<feature type="region of interest" description="Disordered" evidence="1">
    <location>
        <begin position="54"/>
        <end position="86"/>
    </location>
</feature>
<organism evidence="2 3">
    <name type="scientific">Plakobranchus ocellatus</name>
    <dbReference type="NCBI Taxonomy" id="259542"/>
    <lineage>
        <taxon>Eukaryota</taxon>
        <taxon>Metazoa</taxon>
        <taxon>Spiralia</taxon>
        <taxon>Lophotrochozoa</taxon>
        <taxon>Mollusca</taxon>
        <taxon>Gastropoda</taxon>
        <taxon>Heterobranchia</taxon>
        <taxon>Euthyneura</taxon>
        <taxon>Panpulmonata</taxon>
        <taxon>Sacoglossa</taxon>
        <taxon>Placobranchoidea</taxon>
        <taxon>Plakobranchidae</taxon>
        <taxon>Plakobranchus</taxon>
    </lineage>
</organism>
<evidence type="ECO:0000313" key="2">
    <source>
        <dbReference type="EMBL" id="GFO46801.1"/>
    </source>
</evidence>
<gene>
    <name evidence="2" type="ORF">PoB_007330600</name>
</gene>
<name>A0AAV4DSJ9_9GAST</name>
<dbReference type="AlphaFoldDB" id="A0AAV4DSJ9"/>
<feature type="region of interest" description="Disordered" evidence="1">
    <location>
        <begin position="1"/>
        <end position="25"/>
    </location>
</feature>
<accession>A0AAV4DSJ9</accession>
<evidence type="ECO:0000256" key="1">
    <source>
        <dbReference type="SAM" id="MobiDB-lite"/>
    </source>
</evidence>
<comment type="caution">
    <text evidence="2">The sequence shown here is derived from an EMBL/GenBank/DDBJ whole genome shotgun (WGS) entry which is preliminary data.</text>
</comment>
<evidence type="ECO:0000313" key="3">
    <source>
        <dbReference type="Proteomes" id="UP000735302"/>
    </source>
</evidence>
<feature type="compositionally biased region" description="Basic and acidic residues" evidence="1">
    <location>
        <begin position="57"/>
        <end position="86"/>
    </location>
</feature>
<proteinExistence type="predicted"/>
<reference evidence="2 3" key="1">
    <citation type="journal article" date="2021" name="Elife">
        <title>Chloroplast acquisition without the gene transfer in kleptoplastic sea slugs, Plakobranchus ocellatus.</title>
        <authorList>
            <person name="Maeda T."/>
            <person name="Takahashi S."/>
            <person name="Yoshida T."/>
            <person name="Shimamura S."/>
            <person name="Takaki Y."/>
            <person name="Nagai Y."/>
            <person name="Toyoda A."/>
            <person name="Suzuki Y."/>
            <person name="Arimoto A."/>
            <person name="Ishii H."/>
            <person name="Satoh N."/>
            <person name="Nishiyama T."/>
            <person name="Hasebe M."/>
            <person name="Maruyama T."/>
            <person name="Minagawa J."/>
            <person name="Obokata J."/>
            <person name="Shigenobu S."/>
        </authorList>
    </citation>
    <scope>NUCLEOTIDE SEQUENCE [LARGE SCALE GENOMIC DNA]</scope>
</reference>
<feature type="compositionally biased region" description="Basic and acidic residues" evidence="1">
    <location>
        <begin position="8"/>
        <end position="17"/>
    </location>
</feature>
<keyword evidence="3" id="KW-1185">Reference proteome</keyword>
<sequence>MGRNRRKGSGERRQSKVERKRCRPCTGERQFTGDTLLYSPLTTRTVRLVDSIPDSTWEEKEVGDNRRRSRRDDSAGKEAGIEDKSQVEKKGCDLVLTIDSP</sequence>
<dbReference type="EMBL" id="BLXT01008222">
    <property type="protein sequence ID" value="GFO46801.1"/>
    <property type="molecule type" value="Genomic_DNA"/>
</dbReference>
<protein>
    <submittedName>
        <fullName evidence="2">Uncharacterized protein</fullName>
    </submittedName>
</protein>
<dbReference type="Proteomes" id="UP000735302">
    <property type="component" value="Unassembled WGS sequence"/>
</dbReference>